<organism evidence="4 5">
    <name type="scientific">Thelephora terrestris</name>
    <dbReference type="NCBI Taxonomy" id="56493"/>
    <lineage>
        <taxon>Eukaryota</taxon>
        <taxon>Fungi</taxon>
        <taxon>Dikarya</taxon>
        <taxon>Basidiomycota</taxon>
        <taxon>Agaricomycotina</taxon>
        <taxon>Agaricomycetes</taxon>
        <taxon>Thelephorales</taxon>
        <taxon>Thelephoraceae</taxon>
        <taxon>Thelephora</taxon>
    </lineage>
</organism>
<dbReference type="GO" id="GO:0005524">
    <property type="term" value="F:ATP binding"/>
    <property type="evidence" value="ECO:0007669"/>
    <property type="project" value="UniProtKB-KW"/>
</dbReference>
<dbReference type="OrthoDB" id="39734at2759"/>
<evidence type="ECO:0000256" key="3">
    <source>
        <dbReference type="SAM" id="MobiDB-lite"/>
    </source>
</evidence>
<feature type="non-terminal residue" evidence="4">
    <location>
        <position position="215"/>
    </location>
</feature>
<evidence type="ECO:0000313" key="4">
    <source>
        <dbReference type="EMBL" id="KAF9780515.1"/>
    </source>
</evidence>
<comment type="caution">
    <text evidence="4">The sequence shown here is derived from an EMBL/GenBank/DDBJ whole genome shotgun (WGS) entry which is preliminary data.</text>
</comment>
<protein>
    <recommendedName>
        <fullName evidence="6">AAA ATPase AAA+ lid domain-containing protein</fullName>
    </recommendedName>
</protein>
<feature type="compositionally biased region" description="Low complexity" evidence="3">
    <location>
        <begin position="197"/>
        <end position="206"/>
    </location>
</feature>
<evidence type="ECO:0000313" key="5">
    <source>
        <dbReference type="Proteomes" id="UP000736335"/>
    </source>
</evidence>
<gene>
    <name evidence="4" type="ORF">BJ322DRAFT_1083325</name>
</gene>
<dbReference type="InterPro" id="IPR027417">
    <property type="entry name" value="P-loop_NTPase"/>
</dbReference>
<dbReference type="PANTHER" id="PTHR45644:SF56">
    <property type="entry name" value="AAA ATPASE, PUTATIVE (AFU_ORTHOLOGUE AFUA_2G12920)-RELATED"/>
    <property type="match status" value="1"/>
</dbReference>
<feature type="region of interest" description="Disordered" evidence="3">
    <location>
        <begin position="109"/>
        <end position="215"/>
    </location>
</feature>
<dbReference type="Gene3D" id="3.40.50.300">
    <property type="entry name" value="P-loop containing nucleotide triphosphate hydrolases"/>
    <property type="match status" value="1"/>
</dbReference>
<dbReference type="InterPro" id="IPR003960">
    <property type="entry name" value="ATPase_AAA_CS"/>
</dbReference>
<proteinExistence type="predicted"/>
<dbReference type="SUPFAM" id="SSF52540">
    <property type="entry name" value="P-loop containing nucleoside triphosphate hydrolases"/>
    <property type="match status" value="1"/>
</dbReference>
<evidence type="ECO:0000256" key="2">
    <source>
        <dbReference type="ARBA" id="ARBA00022840"/>
    </source>
</evidence>
<sequence length="215" mass="22874">MSEMDVLRPSSQDQRVVVIGTTNRPFDLDDAVLRRLLRRLLGETVAEDVSLDETARMTGNFSGSDLKRALSICVLDAVKAGVEGATPVTPTADAPSEDRARVVVFEDDIDTWDEPLPSPDAKPASPETEPATPERPPRKALKEITPSSSESLGTLSELRKLNDELSEGKREKRRNMCGKGSFGFIEKGEGQGKIKIATSAGSTSTTSGGGGSSAA</sequence>
<reference evidence="4" key="2">
    <citation type="submission" date="2020-11" db="EMBL/GenBank/DDBJ databases">
        <authorList>
            <consortium name="DOE Joint Genome Institute"/>
            <person name="Kuo A."/>
            <person name="Miyauchi S."/>
            <person name="Kiss E."/>
            <person name="Drula E."/>
            <person name="Kohler A."/>
            <person name="Sanchez-Garcia M."/>
            <person name="Andreopoulos B."/>
            <person name="Barry K.W."/>
            <person name="Bonito G."/>
            <person name="Buee M."/>
            <person name="Carver A."/>
            <person name="Chen C."/>
            <person name="Cichocki N."/>
            <person name="Clum A."/>
            <person name="Culley D."/>
            <person name="Crous P.W."/>
            <person name="Fauchery L."/>
            <person name="Girlanda M."/>
            <person name="Hayes R."/>
            <person name="Keri Z."/>
            <person name="Labutti K."/>
            <person name="Lipzen A."/>
            <person name="Lombard V."/>
            <person name="Magnuson J."/>
            <person name="Maillard F."/>
            <person name="Morin E."/>
            <person name="Murat C."/>
            <person name="Nolan M."/>
            <person name="Ohm R."/>
            <person name="Pangilinan J."/>
            <person name="Pereira M."/>
            <person name="Perotto S."/>
            <person name="Peter M."/>
            <person name="Riley R."/>
            <person name="Sitrit Y."/>
            <person name="Stielow B."/>
            <person name="Szollosi G."/>
            <person name="Zifcakova L."/>
            <person name="Stursova M."/>
            <person name="Spatafora J.W."/>
            <person name="Tedersoo L."/>
            <person name="Vaario L.-M."/>
            <person name="Yamada A."/>
            <person name="Yan M."/>
            <person name="Wang P."/>
            <person name="Xu J."/>
            <person name="Bruns T."/>
            <person name="Baldrian P."/>
            <person name="Vilgalys R."/>
            <person name="Henrissat B."/>
            <person name="Grigoriev I.V."/>
            <person name="Hibbett D."/>
            <person name="Nagy L.G."/>
            <person name="Martin F.M."/>
        </authorList>
    </citation>
    <scope>NUCLEOTIDE SEQUENCE</scope>
    <source>
        <strain evidence="4">UH-Tt-Lm1</strain>
    </source>
</reference>
<keyword evidence="2" id="KW-0067">ATP-binding</keyword>
<dbReference type="InterPro" id="IPR051701">
    <property type="entry name" value="Mito_OM_Translocase_MSP1"/>
</dbReference>
<evidence type="ECO:0008006" key="6">
    <source>
        <dbReference type="Google" id="ProtNLM"/>
    </source>
</evidence>
<dbReference type="Proteomes" id="UP000736335">
    <property type="component" value="Unassembled WGS sequence"/>
</dbReference>
<feature type="compositionally biased region" description="Low complexity" evidence="3">
    <location>
        <begin position="121"/>
        <end position="131"/>
    </location>
</feature>
<accession>A0A9P6L3F4</accession>
<name>A0A9P6L3F4_9AGAM</name>
<dbReference type="EMBL" id="WIUZ02000016">
    <property type="protein sequence ID" value="KAF9780515.1"/>
    <property type="molecule type" value="Genomic_DNA"/>
</dbReference>
<dbReference type="AlphaFoldDB" id="A0A9P6L3F4"/>
<feature type="compositionally biased region" description="Basic and acidic residues" evidence="3">
    <location>
        <begin position="157"/>
        <end position="170"/>
    </location>
</feature>
<dbReference type="PROSITE" id="PS00674">
    <property type="entry name" value="AAA"/>
    <property type="match status" value="1"/>
</dbReference>
<keyword evidence="5" id="KW-1185">Reference proteome</keyword>
<keyword evidence="1" id="KW-0547">Nucleotide-binding</keyword>
<dbReference type="PANTHER" id="PTHR45644">
    <property type="entry name" value="AAA ATPASE, PUTATIVE (AFU_ORTHOLOGUE AFUA_2G12920)-RELATED-RELATED"/>
    <property type="match status" value="1"/>
</dbReference>
<evidence type="ECO:0000256" key="1">
    <source>
        <dbReference type="ARBA" id="ARBA00022741"/>
    </source>
</evidence>
<feature type="compositionally biased region" description="Low complexity" evidence="3">
    <location>
        <begin position="147"/>
        <end position="156"/>
    </location>
</feature>
<dbReference type="GO" id="GO:0005741">
    <property type="term" value="C:mitochondrial outer membrane"/>
    <property type="evidence" value="ECO:0007669"/>
    <property type="project" value="TreeGrafter"/>
</dbReference>
<reference evidence="4" key="1">
    <citation type="journal article" date="2020" name="Nat. Commun.">
        <title>Large-scale genome sequencing of mycorrhizal fungi provides insights into the early evolution of symbiotic traits.</title>
        <authorList>
            <person name="Miyauchi S."/>
            <person name="Kiss E."/>
            <person name="Kuo A."/>
            <person name="Drula E."/>
            <person name="Kohler A."/>
            <person name="Sanchez-Garcia M."/>
            <person name="Morin E."/>
            <person name="Andreopoulos B."/>
            <person name="Barry K.W."/>
            <person name="Bonito G."/>
            <person name="Buee M."/>
            <person name="Carver A."/>
            <person name="Chen C."/>
            <person name="Cichocki N."/>
            <person name="Clum A."/>
            <person name="Culley D."/>
            <person name="Crous P.W."/>
            <person name="Fauchery L."/>
            <person name="Girlanda M."/>
            <person name="Hayes R.D."/>
            <person name="Keri Z."/>
            <person name="LaButti K."/>
            <person name="Lipzen A."/>
            <person name="Lombard V."/>
            <person name="Magnuson J."/>
            <person name="Maillard F."/>
            <person name="Murat C."/>
            <person name="Nolan M."/>
            <person name="Ohm R.A."/>
            <person name="Pangilinan J."/>
            <person name="Pereira M.F."/>
            <person name="Perotto S."/>
            <person name="Peter M."/>
            <person name="Pfister S."/>
            <person name="Riley R."/>
            <person name="Sitrit Y."/>
            <person name="Stielow J.B."/>
            <person name="Szollosi G."/>
            <person name="Zifcakova L."/>
            <person name="Stursova M."/>
            <person name="Spatafora J.W."/>
            <person name="Tedersoo L."/>
            <person name="Vaario L.M."/>
            <person name="Yamada A."/>
            <person name="Yan M."/>
            <person name="Wang P."/>
            <person name="Xu J."/>
            <person name="Bruns T."/>
            <person name="Baldrian P."/>
            <person name="Vilgalys R."/>
            <person name="Dunand C."/>
            <person name="Henrissat B."/>
            <person name="Grigoriev I.V."/>
            <person name="Hibbett D."/>
            <person name="Nagy L.G."/>
            <person name="Martin F.M."/>
        </authorList>
    </citation>
    <scope>NUCLEOTIDE SEQUENCE</scope>
    <source>
        <strain evidence="4">UH-Tt-Lm1</strain>
    </source>
</reference>
<dbReference type="GO" id="GO:0016887">
    <property type="term" value="F:ATP hydrolysis activity"/>
    <property type="evidence" value="ECO:0007669"/>
    <property type="project" value="InterPro"/>
</dbReference>